<comment type="caution">
    <text evidence="1">The sequence shown here is derived from an EMBL/GenBank/DDBJ whole genome shotgun (WGS) entry which is preliminary data.</text>
</comment>
<gene>
    <name evidence="1" type="ORF">GUJ93_ZPchr0012g19144</name>
</gene>
<dbReference type="Proteomes" id="UP000729402">
    <property type="component" value="Unassembled WGS sequence"/>
</dbReference>
<keyword evidence="2" id="KW-1185">Reference proteome</keyword>
<evidence type="ECO:0000313" key="1">
    <source>
        <dbReference type="EMBL" id="KAG8091471.1"/>
    </source>
</evidence>
<proteinExistence type="predicted"/>
<sequence>MGEVGSIATTTSSMVTTSTRCAEAKLKTEDGGGDLVGAGLFGLWAFFFREVFGVPCRPLSTFFFLWSVVRSF</sequence>
<dbReference type="AlphaFoldDB" id="A0A8J5WKU3"/>
<evidence type="ECO:0000313" key="2">
    <source>
        <dbReference type="Proteomes" id="UP000729402"/>
    </source>
</evidence>
<reference evidence="1" key="2">
    <citation type="submission" date="2021-02" db="EMBL/GenBank/DDBJ databases">
        <authorList>
            <person name="Kimball J.A."/>
            <person name="Haas M.W."/>
            <person name="Macchietto M."/>
            <person name="Kono T."/>
            <person name="Duquette J."/>
            <person name="Shao M."/>
        </authorList>
    </citation>
    <scope>NUCLEOTIDE SEQUENCE</scope>
    <source>
        <tissue evidence="1">Fresh leaf tissue</tissue>
    </source>
</reference>
<protein>
    <submittedName>
        <fullName evidence="1">Uncharacterized protein</fullName>
    </submittedName>
</protein>
<reference evidence="1" key="1">
    <citation type="journal article" date="2021" name="bioRxiv">
        <title>Whole Genome Assembly and Annotation of Northern Wild Rice, Zizania palustris L., Supports a Whole Genome Duplication in the Zizania Genus.</title>
        <authorList>
            <person name="Haas M."/>
            <person name="Kono T."/>
            <person name="Macchietto M."/>
            <person name="Millas R."/>
            <person name="McGilp L."/>
            <person name="Shao M."/>
            <person name="Duquette J."/>
            <person name="Hirsch C.N."/>
            <person name="Kimball J."/>
        </authorList>
    </citation>
    <scope>NUCLEOTIDE SEQUENCE</scope>
    <source>
        <tissue evidence="1">Fresh leaf tissue</tissue>
    </source>
</reference>
<accession>A0A8J5WKU3</accession>
<name>A0A8J5WKU3_ZIZPA</name>
<organism evidence="1 2">
    <name type="scientific">Zizania palustris</name>
    <name type="common">Northern wild rice</name>
    <dbReference type="NCBI Taxonomy" id="103762"/>
    <lineage>
        <taxon>Eukaryota</taxon>
        <taxon>Viridiplantae</taxon>
        <taxon>Streptophyta</taxon>
        <taxon>Embryophyta</taxon>
        <taxon>Tracheophyta</taxon>
        <taxon>Spermatophyta</taxon>
        <taxon>Magnoliopsida</taxon>
        <taxon>Liliopsida</taxon>
        <taxon>Poales</taxon>
        <taxon>Poaceae</taxon>
        <taxon>BOP clade</taxon>
        <taxon>Oryzoideae</taxon>
        <taxon>Oryzeae</taxon>
        <taxon>Zizaniinae</taxon>
        <taxon>Zizania</taxon>
    </lineage>
</organism>
<dbReference type="EMBL" id="JAAALK010000080">
    <property type="protein sequence ID" value="KAG8091471.1"/>
    <property type="molecule type" value="Genomic_DNA"/>
</dbReference>